<organism evidence="1 2">
    <name type="scientific">Phanerochaete sordida</name>
    <dbReference type="NCBI Taxonomy" id="48140"/>
    <lineage>
        <taxon>Eukaryota</taxon>
        <taxon>Fungi</taxon>
        <taxon>Dikarya</taxon>
        <taxon>Basidiomycota</taxon>
        <taxon>Agaricomycotina</taxon>
        <taxon>Agaricomycetes</taxon>
        <taxon>Polyporales</taxon>
        <taxon>Phanerochaetaceae</taxon>
        <taxon>Phanerochaete</taxon>
    </lineage>
</organism>
<gene>
    <name evidence="1" type="ORF">PsYK624_029410</name>
</gene>
<sequence length="68" mass="7379">MEKRPPGSFVQATLSVMNRDISVVCAAQGPFPTTPQSCISSERAFVKGLPNNNNDLFVWCNVNGGHRS</sequence>
<protein>
    <submittedName>
        <fullName evidence="1">Uncharacterized protein</fullName>
    </submittedName>
</protein>
<evidence type="ECO:0000313" key="2">
    <source>
        <dbReference type="Proteomes" id="UP000703269"/>
    </source>
</evidence>
<evidence type="ECO:0000313" key="1">
    <source>
        <dbReference type="EMBL" id="GJE86858.1"/>
    </source>
</evidence>
<comment type="caution">
    <text evidence="1">The sequence shown here is derived from an EMBL/GenBank/DDBJ whole genome shotgun (WGS) entry which is preliminary data.</text>
</comment>
<keyword evidence="2" id="KW-1185">Reference proteome</keyword>
<dbReference type="EMBL" id="BPQB01000005">
    <property type="protein sequence ID" value="GJE86858.1"/>
    <property type="molecule type" value="Genomic_DNA"/>
</dbReference>
<dbReference type="Proteomes" id="UP000703269">
    <property type="component" value="Unassembled WGS sequence"/>
</dbReference>
<dbReference type="AlphaFoldDB" id="A0A9P3G240"/>
<proteinExistence type="predicted"/>
<accession>A0A9P3G240</accession>
<name>A0A9P3G240_9APHY</name>
<reference evidence="1 2" key="1">
    <citation type="submission" date="2021-08" db="EMBL/GenBank/DDBJ databases">
        <title>Draft Genome Sequence of Phanerochaete sordida strain YK-624.</title>
        <authorList>
            <person name="Mori T."/>
            <person name="Dohra H."/>
            <person name="Suzuki T."/>
            <person name="Kawagishi H."/>
            <person name="Hirai H."/>
        </authorList>
    </citation>
    <scope>NUCLEOTIDE SEQUENCE [LARGE SCALE GENOMIC DNA]</scope>
    <source>
        <strain evidence="1 2">YK-624</strain>
    </source>
</reference>